<gene>
    <name evidence="1" type="ORF">CKF48_06470</name>
</gene>
<dbReference type="AlphaFoldDB" id="A0A248TFW7"/>
<reference evidence="1 2" key="1">
    <citation type="submission" date="2017-08" db="EMBL/GenBank/DDBJ databases">
        <title>Complete Genome Sequence of Bacillus kochii Oregon-R-modENCODE STRAIN BDGP4, isolated from Drosophila melanogaster gut.</title>
        <authorList>
            <person name="Wan K.H."/>
            <person name="Yu C."/>
            <person name="Park S."/>
            <person name="Hammonds A.S."/>
            <person name="Booth B.W."/>
            <person name="Celniker S.E."/>
        </authorList>
    </citation>
    <scope>NUCLEOTIDE SEQUENCE [LARGE SCALE GENOMIC DNA]</scope>
    <source>
        <strain evidence="1 2">BDGP4</strain>
    </source>
</reference>
<dbReference type="EMBL" id="CP022983">
    <property type="protein sequence ID" value="ASV67000.1"/>
    <property type="molecule type" value="Genomic_DNA"/>
</dbReference>
<sequence length="261" mass="30797">MAKSKSFEEFYYVKTGKNCNVKAVVDYAKNKYGDYTPFEEAMFCPECEKAELFLVRETSGRRAHLKKKPSSSHEDNCSYIYDYASRKTIQNYVKGLTNCQIQEKLNSIMHMLFKVKNQKPNILTNNNISNSKNSSSPMLIPEVRKDVIELKSLRRKSLSSWIDETDGTDLYLFYGDVKLEIVEKEKVNVDGDSYKYYLLNLWTLNKNGEWKYRTQIYRGRNKDIIDINKEYRIAMIGNLNFKWKRWQIDLINQSAIRFVDI</sequence>
<organism evidence="1 2">
    <name type="scientific">Cytobacillus kochii</name>
    <dbReference type="NCBI Taxonomy" id="859143"/>
    <lineage>
        <taxon>Bacteria</taxon>
        <taxon>Bacillati</taxon>
        <taxon>Bacillota</taxon>
        <taxon>Bacilli</taxon>
        <taxon>Bacillales</taxon>
        <taxon>Bacillaceae</taxon>
        <taxon>Cytobacillus</taxon>
    </lineage>
</organism>
<evidence type="ECO:0000313" key="2">
    <source>
        <dbReference type="Proteomes" id="UP000215137"/>
    </source>
</evidence>
<dbReference type="KEGG" id="bko:CKF48_06470"/>
<proteinExistence type="predicted"/>
<dbReference type="OrthoDB" id="6649701at2"/>
<dbReference type="Proteomes" id="UP000215137">
    <property type="component" value="Chromosome"/>
</dbReference>
<keyword evidence="2" id="KW-1185">Reference proteome</keyword>
<accession>A0A248TFW7</accession>
<protein>
    <submittedName>
        <fullName evidence="1">Uncharacterized protein</fullName>
    </submittedName>
</protein>
<evidence type="ECO:0000313" key="1">
    <source>
        <dbReference type="EMBL" id="ASV67000.1"/>
    </source>
</evidence>
<name>A0A248TFW7_9BACI</name>
<dbReference type="RefSeq" id="WP_095370575.1">
    <property type="nucleotide sequence ID" value="NZ_CP022983.1"/>
</dbReference>